<keyword evidence="4" id="KW-1185">Reference proteome</keyword>
<evidence type="ECO:0000313" key="4">
    <source>
        <dbReference type="Proteomes" id="UP000192639"/>
    </source>
</evidence>
<keyword evidence="2" id="KW-0732">Signal</keyword>
<feature type="signal peptide" evidence="2">
    <location>
        <begin position="1"/>
        <end position="18"/>
    </location>
</feature>
<reference evidence="3 4" key="1">
    <citation type="journal article" date="2017" name="Environ. Microbiol.">
        <title>Decay of the glycolytic pathway and adaptation to intranuclear parasitism within Enterocytozoonidae microsporidia.</title>
        <authorList>
            <person name="Wiredu Boakye D."/>
            <person name="Jaroenlak P."/>
            <person name="Prachumwat A."/>
            <person name="Williams T.A."/>
            <person name="Bateman K.S."/>
            <person name="Itsathitphaisarn O."/>
            <person name="Sritunyalucksana K."/>
            <person name="Paszkiewicz K.H."/>
            <person name="Moore K.A."/>
            <person name="Stentiford G.D."/>
            <person name="Williams B.A."/>
        </authorList>
    </citation>
    <scope>NUCLEOTIDE SEQUENCE [LARGE SCALE GENOMIC DNA]</scope>
    <source>
        <strain evidence="3 4">GB1</strain>
    </source>
</reference>
<dbReference type="AlphaFoldDB" id="A0A1Y1S7F6"/>
<feature type="transmembrane region" description="Helical" evidence="1">
    <location>
        <begin position="546"/>
        <end position="568"/>
    </location>
</feature>
<organism evidence="3 4">
    <name type="scientific">Enterospora canceri</name>
    <dbReference type="NCBI Taxonomy" id="1081671"/>
    <lineage>
        <taxon>Eukaryota</taxon>
        <taxon>Fungi</taxon>
        <taxon>Fungi incertae sedis</taxon>
        <taxon>Microsporidia</taxon>
        <taxon>Enterocytozoonidae</taxon>
        <taxon>Enterospora</taxon>
    </lineage>
</organism>
<accession>A0A1Y1S7F6</accession>
<dbReference type="EMBL" id="LWDP01000023">
    <property type="protein sequence ID" value="ORD94370.1"/>
    <property type="molecule type" value="Genomic_DNA"/>
</dbReference>
<evidence type="ECO:0000256" key="2">
    <source>
        <dbReference type="SAM" id="SignalP"/>
    </source>
</evidence>
<keyword evidence="1" id="KW-1133">Transmembrane helix</keyword>
<feature type="transmembrane region" description="Helical" evidence="1">
    <location>
        <begin position="163"/>
        <end position="184"/>
    </location>
</feature>
<name>A0A1Y1S7F6_9MICR</name>
<evidence type="ECO:0000256" key="1">
    <source>
        <dbReference type="SAM" id="Phobius"/>
    </source>
</evidence>
<dbReference type="Proteomes" id="UP000192639">
    <property type="component" value="Unassembled WGS sequence"/>
</dbReference>
<proteinExistence type="predicted"/>
<feature type="transmembrane region" description="Helical" evidence="1">
    <location>
        <begin position="298"/>
        <end position="324"/>
    </location>
</feature>
<feature type="transmembrane region" description="Helical" evidence="1">
    <location>
        <begin position="580"/>
        <end position="603"/>
    </location>
</feature>
<feature type="transmembrane region" description="Helical" evidence="1">
    <location>
        <begin position="204"/>
        <end position="228"/>
    </location>
</feature>
<feature type="transmembrane region" description="Helical" evidence="1">
    <location>
        <begin position="524"/>
        <end position="540"/>
    </location>
</feature>
<feature type="chain" id="PRO_5011965564" evidence="2">
    <location>
        <begin position="19"/>
        <end position="683"/>
    </location>
</feature>
<evidence type="ECO:0000313" key="3">
    <source>
        <dbReference type="EMBL" id="ORD94370.1"/>
    </source>
</evidence>
<feature type="transmembrane region" description="Helical" evidence="1">
    <location>
        <begin position="97"/>
        <end position="118"/>
    </location>
</feature>
<keyword evidence="1" id="KW-0472">Membrane</keyword>
<dbReference type="VEuPathDB" id="MicrosporidiaDB:ECANGB1_828"/>
<gene>
    <name evidence="3" type="ORF">ECANGB1_828</name>
</gene>
<comment type="caution">
    <text evidence="3">The sequence shown here is derived from an EMBL/GenBank/DDBJ whole genome shotgun (WGS) entry which is preliminary data.</text>
</comment>
<protein>
    <submittedName>
        <fullName evidence="3">Uncharacterized protein</fullName>
    </submittedName>
</protein>
<feature type="transmembrane region" description="Helical" evidence="1">
    <location>
        <begin position="609"/>
        <end position="635"/>
    </location>
</feature>
<keyword evidence="1" id="KW-0812">Transmembrane</keyword>
<feature type="transmembrane region" description="Helical" evidence="1">
    <location>
        <begin position="240"/>
        <end position="260"/>
    </location>
</feature>
<sequence length="683" mass="79632">MAMFFSLNFLLYFLFVQVNKMLMRYFDLRRNYAFRINATDAIQSTNSTVSMATGVQLRNSSNETESESDAGEPVETEITILYSYVFEPFNILKNIKMALMTCTVASTVIVLRLIDLLISRINISTAKLAKFNRSKMGLFLNHYAFSHISEYVDFLKEQQIYHYLKYAAMAIGLFSFLTSVAYVIKVNTAIYKYKLPFYHLKVYLTQGIIGLHMFIVCSTLITFIKYKMDGISFSNGTNSLEIYPTIAVIQYTLAGIWLLFTAKNIENRFVKELRKGLFTRPPITPNNNMRLETLSTPILYTIFCNQLVAVIKCILVAFICFGMLPVAKHNCAFDKYLMALICYSFLKNRTSVEIFLFKMYILITRLISRFVGLDNYLFNRRLIKFDRNRLFWASNKHKKQGNTVRYANSQRVVTVSFDKPVKPAMEVTGFVKQSSPDMFKSTNSTITGRYEISTTRFIRYFGTNHKRTLTIVYKPKWTRMAILMIKMVCLLSTRLLIRATKMVAWHLTDLAISRIQFHHVKMERTVLFWLIHALIIKLILSPKKSLTSFVVMVYTTIWNPMVLTVALMFTQNRMIKFSELFYICSVTSSIVLHCIKTLCWFNGFSIHRFLQLIAIGSFLDCIVLLFYSTFCVSFLRRAPEIVVAMYLSNHFIQLLRRMFTKDFLIKLKDKYYLKSRVVVNYDK</sequence>